<dbReference type="STRING" id="330214.NIDE3380"/>
<protein>
    <submittedName>
        <fullName evidence="1">Uncharacterized protein</fullName>
    </submittedName>
</protein>
<organism evidence="1 2">
    <name type="scientific">Nitrospira defluvii</name>
    <dbReference type="NCBI Taxonomy" id="330214"/>
    <lineage>
        <taxon>Bacteria</taxon>
        <taxon>Pseudomonadati</taxon>
        <taxon>Nitrospirota</taxon>
        <taxon>Nitrospiria</taxon>
        <taxon>Nitrospirales</taxon>
        <taxon>Nitrospiraceae</taxon>
        <taxon>Nitrospira</taxon>
    </lineage>
</organism>
<reference evidence="1 2" key="1">
    <citation type="journal article" date="2010" name="Proc. Natl. Acad. Sci. U.S.A.">
        <title>A Nitrospira metagenome illuminates the physiology and evolution of globally important nitrite-oxidizing bacteria.</title>
        <authorList>
            <person name="Lucker S."/>
            <person name="Wagner M."/>
            <person name="Maixner F."/>
            <person name="Pelletier E."/>
            <person name="Koch H."/>
            <person name="Vacherie B."/>
            <person name="Rattei T."/>
            <person name="Sinninghe Damste J."/>
            <person name="Spieck E."/>
            <person name="Le Paslier D."/>
            <person name="Daims H."/>
        </authorList>
    </citation>
    <scope>NUCLEOTIDE SEQUENCE [LARGE SCALE GENOMIC DNA]</scope>
</reference>
<dbReference type="EMBL" id="FP929003">
    <property type="protein sequence ID" value="CBK43066.1"/>
    <property type="molecule type" value="Genomic_DNA"/>
</dbReference>
<gene>
    <name evidence="1" type="ORF">NIDE3380</name>
</gene>
<proteinExistence type="predicted"/>
<name>D8PIH9_9BACT</name>
<evidence type="ECO:0000313" key="2">
    <source>
        <dbReference type="Proteomes" id="UP000001660"/>
    </source>
</evidence>
<dbReference type="Proteomes" id="UP000001660">
    <property type="component" value="Chromosome"/>
</dbReference>
<accession>D8PIH9</accession>
<dbReference type="KEGG" id="nde:NIDE3380"/>
<sequence>MGVDKHLQVNKSAKMGS</sequence>
<evidence type="ECO:0000313" key="1">
    <source>
        <dbReference type="EMBL" id="CBK43066.1"/>
    </source>
</evidence>
<dbReference type="HOGENOM" id="CLU_3431815_0_0_0"/>
<dbReference type="AlphaFoldDB" id="D8PIH9"/>
<keyword evidence="2" id="KW-1185">Reference proteome</keyword>